<proteinExistence type="inferred from homology"/>
<keyword evidence="5" id="KW-0012">Acyltransferase</keyword>
<comment type="similarity">
    <text evidence="1">Belongs to the R-transferase family.</text>
</comment>
<evidence type="ECO:0000256" key="5">
    <source>
        <dbReference type="ARBA" id="ARBA00023315"/>
    </source>
</evidence>
<sequence>MRQNEKSSGHYYGLQGPNLCGYCGLETDFVEYMYSYCLRCADYEKLIERGFMRDIFKKVPTSCCIAYQTRYRALDFIMTKSQKRVLKKFRKFATTCSLIQITNKGKSNKSKSLKDFLDDIVVFNKKDSSKFNIISYPVNDDLVLPKTVFDQSFQIYNKYQNFAHCNDDMKITKNQFSTFLCESCLVSTSMTGNYYGFEKYGTHMLHYVFNDNIMAVSVIDILPSYVYSVYFCYDPQFKSLSLGTLSTLIEIRLVQILNEHLSNIQFYSMGYYVNCPKILYKSNFHPFELLCPVTFKWVPFEMCKYLDLNKHEIKSFNSSR</sequence>
<dbReference type="Pfam" id="PF04377">
    <property type="entry name" value="ATE_C"/>
    <property type="match status" value="1"/>
</dbReference>
<dbReference type="InterPro" id="IPR030700">
    <property type="entry name" value="N-end_Aminoacyl_Trfase"/>
</dbReference>
<dbReference type="InterPro" id="IPR007471">
    <property type="entry name" value="N-end_Aminoacyl_Trfase_N"/>
</dbReference>
<dbReference type="AlphaFoldDB" id="A0A0C2ML38"/>
<dbReference type="Proteomes" id="UP000031668">
    <property type="component" value="Unassembled WGS sequence"/>
</dbReference>
<dbReference type="InterPro" id="IPR017137">
    <property type="entry name" value="Arg-tRNA-P_Trfase_1_euk"/>
</dbReference>
<feature type="domain" description="N-end aminoacyl transferase N-terminal" evidence="6">
    <location>
        <begin position="20"/>
        <end position="84"/>
    </location>
</feature>
<dbReference type="PANTHER" id="PTHR21367">
    <property type="entry name" value="ARGININE-TRNA-PROTEIN TRANSFERASE 1"/>
    <property type="match status" value="1"/>
</dbReference>
<name>A0A0C2ML38_THEKT</name>
<dbReference type="GO" id="GO:0005737">
    <property type="term" value="C:cytoplasm"/>
    <property type="evidence" value="ECO:0007669"/>
    <property type="project" value="TreeGrafter"/>
</dbReference>
<evidence type="ECO:0000259" key="7">
    <source>
        <dbReference type="Pfam" id="PF04377"/>
    </source>
</evidence>
<dbReference type="EC" id="2.3.2.8" evidence="2"/>
<feature type="domain" description="N-end rule aminoacyl transferase C-terminal" evidence="7">
    <location>
        <begin position="152"/>
        <end position="291"/>
    </location>
</feature>
<gene>
    <name evidence="8" type="ORF">RF11_15321</name>
</gene>
<dbReference type="InterPro" id="IPR007472">
    <property type="entry name" value="N-end_Aminoacyl_Trfase_C"/>
</dbReference>
<accession>A0A0C2ML38</accession>
<reference evidence="8 9" key="1">
    <citation type="journal article" date="2014" name="Genome Biol. Evol.">
        <title>The genome of the myxosporean Thelohanellus kitauei shows adaptations to nutrient acquisition within its fish host.</title>
        <authorList>
            <person name="Yang Y."/>
            <person name="Xiong J."/>
            <person name="Zhou Z."/>
            <person name="Huo F."/>
            <person name="Miao W."/>
            <person name="Ran C."/>
            <person name="Liu Y."/>
            <person name="Zhang J."/>
            <person name="Feng J."/>
            <person name="Wang M."/>
            <person name="Wang M."/>
            <person name="Wang L."/>
            <person name="Yao B."/>
        </authorList>
    </citation>
    <scope>NUCLEOTIDE SEQUENCE [LARGE SCALE GENOMIC DNA]</scope>
    <source>
        <strain evidence="8">Wuqing</strain>
    </source>
</reference>
<evidence type="ECO:0000313" key="9">
    <source>
        <dbReference type="Proteomes" id="UP000031668"/>
    </source>
</evidence>
<comment type="caution">
    <text evidence="8">The sequence shown here is derived from an EMBL/GenBank/DDBJ whole genome shotgun (WGS) entry which is preliminary data.</text>
</comment>
<organism evidence="8 9">
    <name type="scientific">Thelohanellus kitauei</name>
    <name type="common">Myxosporean</name>
    <dbReference type="NCBI Taxonomy" id="669202"/>
    <lineage>
        <taxon>Eukaryota</taxon>
        <taxon>Metazoa</taxon>
        <taxon>Cnidaria</taxon>
        <taxon>Myxozoa</taxon>
        <taxon>Myxosporea</taxon>
        <taxon>Bivalvulida</taxon>
        <taxon>Platysporina</taxon>
        <taxon>Myxobolidae</taxon>
        <taxon>Thelohanellus</taxon>
    </lineage>
</organism>
<evidence type="ECO:0000256" key="1">
    <source>
        <dbReference type="ARBA" id="ARBA00009991"/>
    </source>
</evidence>
<evidence type="ECO:0000256" key="2">
    <source>
        <dbReference type="ARBA" id="ARBA00012025"/>
    </source>
</evidence>
<keyword evidence="4" id="KW-0833">Ubl conjugation pathway</keyword>
<protein>
    <recommendedName>
        <fullName evidence="2">arginyltransferase</fullName>
        <ecNumber evidence="2">2.3.2.8</ecNumber>
    </recommendedName>
</protein>
<dbReference type="Pfam" id="PF04376">
    <property type="entry name" value="ATE_N"/>
    <property type="match status" value="1"/>
</dbReference>
<evidence type="ECO:0000256" key="4">
    <source>
        <dbReference type="ARBA" id="ARBA00022786"/>
    </source>
</evidence>
<dbReference type="GO" id="GO:0004057">
    <property type="term" value="F:arginyl-tRNA--protein transferase activity"/>
    <property type="evidence" value="ECO:0007669"/>
    <property type="project" value="UniProtKB-EC"/>
</dbReference>
<keyword evidence="9" id="KW-1185">Reference proteome</keyword>
<dbReference type="PIRSF" id="PIRSF037207">
    <property type="entry name" value="ATE1_euk"/>
    <property type="match status" value="1"/>
</dbReference>
<evidence type="ECO:0000313" key="8">
    <source>
        <dbReference type="EMBL" id="KII62331.1"/>
    </source>
</evidence>
<evidence type="ECO:0000259" key="6">
    <source>
        <dbReference type="Pfam" id="PF04376"/>
    </source>
</evidence>
<dbReference type="EMBL" id="JWZT01005006">
    <property type="protein sequence ID" value="KII62331.1"/>
    <property type="molecule type" value="Genomic_DNA"/>
</dbReference>
<evidence type="ECO:0000256" key="3">
    <source>
        <dbReference type="ARBA" id="ARBA00022679"/>
    </source>
</evidence>
<keyword evidence="3 8" id="KW-0808">Transferase</keyword>
<dbReference type="PANTHER" id="PTHR21367:SF1">
    <property type="entry name" value="ARGINYL-TRNA--PROTEIN TRANSFERASE 1"/>
    <property type="match status" value="1"/>
</dbReference>
<dbReference type="OrthoDB" id="74183at2759"/>